<dbReference type="Proteomes" id="UP000007478">
    <property type="component" value="Chromosome"/>
</dbReference>
<dbReference type="Gene3D" id="3.40.140.10">
    <property type="entry name" value="Cytidine Deaminase, domain 2"/>
    <property type="match status" value="1"/>
</dbReference>
<dbReference type="SUPFAM" id="SSF102712">
    <property type="entry name" value="JAB1/MPN domain"/>
    <property type="match status" value="1"/>
</dbReference>
<evidence type="ECO:0000259" key="6">
    <source>
        <dbReference type="SMART" id="SM00232"/>
    </source>
</evidence>
<evidence type="ECO:0000256" key="3">
    <source>
        <dbReference type="ARBA" id="ARBA00022801"/>
    </source>
</evidence>
<accession>F0LH38</accession>
<keyword evidence="5 7" id="KW-0482">Metalloprotease</keyword>
<name>F0LH38_THEBM</name>
<dbReference type="InterPro" id="IPR051929">
    <property type="entry name" value="VirAsm_ModProt"/>
</dbReference>
<evidence type="ECO:0000313" key="7">
    <source>
        <dbReference type="EMBL" id="ADT84246.1"/>
    </source>
</evidence>
<dbReference type="HOGENOM" id="CLU_116765_4_2_2"/>
<evidence type="ECO:0000256" key="5">
    <source>
        <dbReference type="ARBA" id="ARBA00023049"/>
    </source>
</evidence>
<dbReference type="SMART" id="SM00232">
    <property type="entry name" value="JAB_MPN"/>
    <property type="match status" value="1"/>
</dbReference>
<keyword evidence="4" id="KW-0862">Zinc</keyword>
<dbReference type="InterPro" id="IPR000555">
    <property type="entry name" value="JAMM/MPN+_dom"/>
</dbReference>
<organism evidence="7 8">
    <name type="scientific">Thermococcus barophilus (strain DSM 11836 / MP)</name>
    <dbReference type="NCBI Taxonomy" id="391623"/>
    <lineage>
        <taxon>Archaea</taxon>
        <taxon>Methanobacteriati</taxon>
        <taxon>Methanobacteriota</taxon>
        <taxon>Thermococci</taxon>
        <taxon>Thermococcales</taxon>
        <taxon>Thermococcaceae</taxon>
        <taxon>Thermococcus</taxon>
    </lineage>
</organism>
<dbReference type="PATRIC" id="fig|391623.17.peg.1273"/>
<dbReference type="eggNOG" id="arCOG01138">
    <property type="taxonomic scope" value="Archaea"/>
</dbReference>
<gene>
    <name evidence="7" type="ordered locus">TERMP_01270</name>
</gene>
<dbReference type="CDD" id="cd08070">
    <property type="entry name" value="MPN_like"/>
    <property type="match status" value="1"/>
</dbReference>
<sequence>MILERAKESKIEICGFLLGKQQDDVIVVKEVIFTKNKLNSPTAFEIDPLEIVEVLDYADEKNLEPVGIFHSHLCKPIPSGRDIRGMKLWRNVWLIVDNKGSYGAFILKDGKIKEVEVEVIRS</sequence>
<dbReference type="InterPro" id="IPR028090">
    <property type="entry name" value="JAB_dom_prok"/>
</dbReference>
<dbReference type="GO" id="GO:0008235">
    <property type="term" value="F:metalloexopeptidase activity"/>
    <property type="evidence" value="ECO:0007669"/>
    <property type="project" value="TreeGrafter"/>
</dbReference>
<protein>
    <submittedName>
        <fullName evidence="7">Predicted metalloprotease</fullName>
    </submittedName>
</protein>
<dbReference type="EMBL" id="CP002372">
    <property type="protein sequence ID" value="ADT84246.1"/>
    <property type="molecule type" value="Genomic_DNA"/>
</dbReference>
<keyword evidence="3" id="KW-0378">Hydrolase</keyword>
<evidence type="ECO:0000256" key="4">
    <source>
        <dbReference type="ARBA" id="ARBA00022833"/>
    </source>
</evidence>
<keyword evidence="1" id="KW-0645">Protease</keyword>
<keyword evidence="8" id="KW-1185">Reference proteome</keyword>
<evidence type="ECO:0000256" key="1">
    <source>
        <dbReference type="ARBA" id="ARBA00022670"/>
    </source>
</evidence>
<dbReference type="Pfam" id="PF14464">
    <property type="entry name" value="Prok-JAB"/>
    <property type="match status" value="1"/>
</dbReference>
<dbReference type="PANTHER" id="PTHR34858:SF1">
    <property type="entry name" value="CYSO-CYSTEINE PEPTIDASE"/>
    <property type="match status" value="1"/>
</dbReference>
<dbReference type="GO" id="GO:0008270">
    <property type="term" value="F:zinc ion binding"/>
    <property type="evidence" value="ECO:0007669"/>
    <property type="project" value="TreeGrafter"/>
</dbReference>
<dbReference type="KEGG" id="tba:TERMP_01270"/>
<dbReference type="AlphaFoldDB" id="F0LH38"/>
<evidence type="ECO:0000313" key="8">
    <source>
        <dbReference type="Proteomes" id="UP000007478"/>
    </source>
</evidence>
<keyword evidence="2" id="KW-0479">Metal-binding</keyword>
<proteinExistence type="predicted"/>
<dbReference type="GO" id="GO:0006508">
    <property type="term" value="P:proteolysis"/>
    <property type="evidence" value="ECO:0007669"/>
    <property type="project" value="UniProtKB-KW"/>
</dbReference>
<feature type="domain" description="JAB1/MPN/MOV34 metalloenzyme" evidence="6">
    <location>
        <begin position="1"/>
        <end position="122"/>
    </location>
</feature>
<dbReference type="PANTHER" id="PTHR34858">
    <property type="entry name" value="CYSO-CYSTEINE PEPTIDASE"/>
    <property type="match status" value="1"/>
</dbReference>
<evidence type="ECO:0000256" key="2">
    <source>
        <dbReference type="ARBA" id="ARBA00022723"/>
    </source>
</evidence>
<reference evidence="7 8" key="1">
    <citation type="journal article" date="2011" name="J. Bacteriol.">
        <title>Complete genome sequence of the hyperthermophilic, piezophilic, heterotrophic, and carboxydotrophic archaeon Thermococcus barophilus MP.</title>
        <authorList>
            <person name="Vannier P."/>
            <person name="Marteinsson V.T."/>
            <person name="Fridjonsson O.H."/>
            <person name="Oger P."/>
            <person name="Jebbar M."/>
        </authorList>
    </citation>
    <scope>NUCLEOTIDE SEQUENCE [LARGE SCALE GENOMIC DNA]</scope>
    <source>
        <strain evidence="8">DSM 11836 / MP</strain>
    </source>
</reference>